<gene>
    <name evidence="2" type="ORF">UFOPK2143_01151</name>
</gene>
<feature type="region of interest" description="Disordered" evidence="1">
    <location>
        <begin position="48"/>
        <end position="68"/>
    </location>
</feature>
<evidence type="ECO:0000313" key="2">
    <source>
        <dbReference type="EMBL" id="CAB4648765.1"/>
    </source>
</evidence>
<proteinExistence type="predicted"/>
<organism evidence="2">
    <name type="scientific">freshwater metagenome</name>
    <dbReference type="NCBI Taxonomy" id="449393"/>
    <lineage>
        <taxon>unclassified sequences</taxon>
        <taxon>metagenomes</taxon>
        <taxon>ecological metagenomes</taxon>
    </lineage>
</organism>
<accession>A0A6J6KKW0</accession>
<protein>
    <submittedName>
        <fullName evidence="2">Unannotated protein</fullName>
    </submittedName>
</protein>
<reference evidence="2" key="1">
    <citation type="submission" date="2020-05" db="EMBL/GenBank/DDBJ databases">
        <authorList>
            <person name="Chiriac C."/>
            <person name="Salcher M."/>
            <person name="Ghai R."/>
            <person name="Kavagutti S V."/>
        </authorList>
    </citation>
    <scope>NUCLEOTIDE SEQUENCE</scope>
</reference>
<dbReference type="EMBL" id="CAEZVV010000075">
    <property type="protein sequence ID" value="CAB4648765.1"/>
    <property type="molecule type" value="Genomic_DNA"/>
</dbReference>
<sequence>MVPVGDHDRRRADCRADCIDASGIGDSPHRMSHPVGFEPTQRRFSALEERGEASGGGETPDCGKVGSGGSQKIESVAFGLRSGELVRKNVAFARPGEFHRSDDSSGVPDNAVLVGGIHSVHRERGLRVVDKHAFRAPLCELLGGIAVGVVALDG</sequence>
<evidence type="ECO:0000256" key="1">
    <source>
        <dbReference type="SAM" id="MobiDB-lite"/>
    </source>
</evidence>
<dbReference type="AlphaFoldDB" id="A0A6J6KKW0"/>
<name>A0A6J6KKW0_9ZZZZ</name>